<reference evidence="1 2" key="1">
    <citation type="submission" date="2024-05" db="EMBL/GenBank/DDBJ databases">
        <title>Genome Sequence and Characterization of the New Strain Purple Sulfur Bacterium of Genus Thioalkalicoccus.</title>
        <authorList>
            <person name="Bryantseva I.A."/>
            <person name="Kyndt J.A."/>
            <person name="Imhoff J.F."/>
        </authorList>
    </citation>
    <scope>NUCLEOTIDE SEQUENCE [LARGE SCALE GENOMIC DNA]</scope>
    <source>
        <strain evidence="1 2">Um2</strain>
    </source>
</reference>
<dbReference type="Pfam" id="PF04430">
    <property type="entry name" value="DUF498"/>
    <property type="match status" value="1"/>
</dbReference>
<dbReference type="InterPro" id="IPR007523">
    <property type="entry name" value="NDUFAF3/AAMDC"/>
</dbReference>
<comment type="caution">
    <text evidence="1">The sequence shown here is derived from an EMBL/GenBank/DDBJ whole genome shotgun (WGS) entry which is preliminary data.</text>
</comment>
<sequence>MRFTDDADTASGYLIQGYEPGAIQIAGRRYHESLLIAPRRLVPGWGPDEASELTADHIAELLGVEPRLILLGTGRLQVFPPPAVLAVPRQQGIGIEVMDTGAACRTYNILVAEGRDVVAGLLMIR</sequence>
<organism evidence="1 2">
    <name type="scientific">Thioalkalicoccus limnaeus</name>
    <dbReference type="NCBI Taxonomy" id="120681"/>
    <lineage>
        <taxon>Bacteria</taxon>
        <taxon>Pseudomonadati</taxon>
        <taxon>Pseudomonadota</taxon>
        <taxon>Gammaproteobacteria</taxon>
        <taxon>Chromatiales</taxon>
        <taxon>Chromatiaceae</taxon>
        <taxon>Thioalkalicoccus</taxon>
    </lineage>
</organism>
<dbReference type="RefSeq" id="WP_369668205.1">
    <property type="nucleotide sequence ID" value="NZ_JBDKXB010000029.1"/>
</dbReference>
<dbReference type="PANTHER" id="PTHR21192">
    <property type="entry name" value="NUCLEAR PROTEIN E3-3"/>
    <property type="match status" value="1"/>
</dbReference>
<protein>
    <submittedName>
        <fullName evidence="1">Mth938-like domain-containing protein</fullName>
    </submittedName>
</protein>
<dbReference type="SUPFAM" id="SSF64076">
    <property type="entry name" value="MTH938-like"/>
    <property type="match status" value="1"/>
</dbReference>
<dbReference type="CDD" id="cd05560">
    <property type="entry name" value="Xcc1710_like"/>
    <property type="match status" value="1"/>
</dbReference>
<proteinExistence type="predicted"/>
<dbReference type="InterPro" id="IPR036748">
    <property type="entry name" value="MTH938-like_sf"/>
</dbReference>
<dbReference type="Proteomes" id="UP001564408">
    <property type="component" value="Unassembled WGS sequence"/>
</dbReference>
<name>A0ABV4BGZ9_9GAMM</name>
<gene>
    <name evidence="1" type="ORF">ABC977_15550</name>
</gene>
<evidence type="ECO:0000313" key="1">
    <source>
        <dbReference type="EMBL" id="MEY6433820.1"/>
    </source>
</evidence>
<dbReference type="PANTHER" id="PTHR21192:SF2">
    <property type="entry name" value="NADH DEHYDROGENASE [UBIQUINONE] 1 ALPHA SUBCOMPLEX ASSEMBLY FACTOR 3"/>
    <property type="match status" value="1"/>
</dbReference>
<evidence type="ECO:0000313" key="2">
    <source>
        <dbReference type="Proteomes" id="UP001564408"/>
    </source>
</evidence>
<dbReference type="Gene3D" id="3.40.1230.10">
    <property type="entry name" value="MTH938-like"/>
    <property type="match status" value="1"/>
</dbReference>
<dbReference type="EMBL" id="JBDKXB010000029">
    <property type="protein sequence ID" value="MEY6433820.1"/>
    <property type="molecule type" value="Genomic_DNA"/>
</dbReference>
<accession>A0ABV4BGZ9</accession>
<keyword evidence="2" id="KW-1185">Reference proteome</keyword>